<dbReference type="OrthoDB" id="266718at2759"/>
<reference evidence="11" key="1">
    <citation type="submission" date="2020-07" db="EMBL/GenBank/DDBJ databases">
        <title>The High-quality genome of the commercially important snow crab, Chionoecetes opilio.</title>
        <authorList>
            <person name="Jeong J.-H."/>
            <person name="Ryu S."/>
        </authorList>
    </citation>
    <scope>NUCLEOTIDE SEQUENCE</scope>
    <source>
        <strain evidence="11">MADBK_172401_WGS</strain>
        <tissue evidence="11">Digestive gland</tissue>
    </source>
</reference>
<keyword evidence="7" id="KW-0067">ATP-binding</keyword>
<dbReference type="InterPro" id="IPR051131">
    <property type="entry name" value="NEK_Ser/Thr_kinase_NIMA"/>
</dbReference>
<dbReference type="EC" id="2.7.11.1" evidence="2"/>
<dbReference type="PROSITE" id="PS00108">
    <property type="entry name" value="PROTEIN_KINASE_ST"/>
    <property type="match status" value="1"/>
</dbReference>
<accession>A0A8J5CEK2</accession>
<evidence type="ECO:0000313" key="11">
    <source>
        <dbReference type="EMBL" id="KAG0710130.1"/>
    </source>
</evidence>
<dbReference type="InterPro" id="IPR000719">
    <property type="entry name" value="Prot_kinase_dom"/>
</dbReference>
<feature type="domain" description="Protein kinase" evidence="10">
    <location>
        <begin position="1"/>
        <end position="145"/>
    </location>
</feature>
<dbReference type="SUPFAM" id="SSF56112">
    <property type="entry name" value="Protein kinase-like (PK-like)"/>
    <property type="match status" value="1"/>
</dbReference>
<dbReference type="AlphaFoldDB" id="A0A8J5CEK2"/>
<comment type="catalytic activity">
    <reaction evidence="9">
        <text>L-seryl-[protein] + ATP = O-phospho-L-seryl-[protein] + ADP + H(+)</text>
        <dbReference type="Rhea" id="RHEA:17989"/>
        <dbReference type="Rhea" id="RHEA-COMP:9863"/>
        <dbReference type="Rhea" id="RHEA-COMP:11604"/>
        <dbReference type="ChEBI" id="CHEBI:15378"/>
        <dbReference type="ChEBI" id="CHEBI:29999"/>
        <dbReference type="ChEBI" id="CHEBI:30616"/>
        <dbReference type="ChEBI" id="CHEBI:83421"/>
        <dbReference type="ChEBI" id="CHEBI:456216"/>
        <dbReference type="EC" id="2.7.11.1"/>
    </reaction>
</comment>
<comment type="similarity">
    <text evidence="1">Belongs to the protein kinase superfamily. NEK Ser/Thr protein kinase family. NIMA subfamily.</text>
</comment>
<dbReference type="GO" id="GO:0005524">
    <property type="term" value="F:ATP binding"/>
    <property type="evidence" value="ECO:0007669"/>
    <property type="project" value="UniProtKB-KW"/>
</dbReference>
<protein>
    <recommendedName>
        <fullName evidence="2">non-specific serine/threonine protein kinase</fullName>
        <ecNumber evidence="2">2.7.11.1</ecNumber>
    </recommendedName>
</protein>
<comment type="caution">
    <text evidence="11">The sequence shown here is derived from an EMBL/GenBank/DDBJ whole genome shotgun (WGS) entry which is preliminary data.</text>
</comment>
<evidence type="ECO:0000256" key="7">
    <source>
        <dbReference type="ARBA" id="ARBA00022840"/>
    </source>
</evidence>
<organism evidence="11 12">
    <name type="scientific">Chionoecetes opilio</name>
    <name type="common">Atlantic snow crab</name>
    <name type="synonym">Cancer opilio</name>
    <dbReference type="NCBI Taxonomy" id="41210"/>
    <lineage>
        <taxon>Eukaryota</taxon>
        <taxon>Metazoa</taxon>
        <taxon>Ecdysozoa</taxon>
        <taxon>Arthropoda</taxon>
        <taxon>Crustacea</taxon>
        <taxon>Multicrustacea</taxon>
        <taxon>Malacostraca</taxon>
        <taxon>Eumalacostraca</taxon>
        <taxon>Eucarida</taxon>
        <taxon>Decapoda</taxon>
        <taxon>Pleocyemata</taxon>
        <taxon>Brachyura</taxon>
        <taxon>Eubrachyura</taxon>
        <taxon>Majoidea</taxon>
        <taxon>Majidae</taxon>
        <taxon>Chionoecetes</taxon>
    </lineage>
</organism>
<dbReference type="InterPro" id="IPR011009">
    <property type="entry name" value="Kinase-like_dom_sf"/>
</dbReference>
<dbReference type="Proteomes" id="UP000770661">
    <property type="component" value="Unassembled WGS sequence"/>
</dbReference>
<dbReference type="Gene3D" id="1.10.510.10">
    <property type="entry name" value="Transferase(Phosphotransferase) domain 1"/>
    <property type="match status" value="1"/>
</dbReference>
<dbReference type="InterPro" id="IPR008271">
    <property type="entry name" value="Ser/Thr_kinase_AS"/>
</dbReference>
<keyword evidence="6 11" id="KW-0418">Kinase</keyword>
<dbReference type="EMBL" id="JACEEZ010024490">
    <property type="protein sequence ID" value="KAG0710130.1"/>
    <property type="molecule type" value="Genomic_DNA"/>
</dbReference>
<keyword evidence="5" id="KW-0547">Nucleotide-binding</keyword>
<evidence type="ECO:0000313" key="12">
    <source>
        <dbReference type="Proteomes" id="UP000770661"/>
    </source>
</evidence>
<evidence type="ECO:0000256" key="2">
    <source>
        <dbReference type="ARBA" id="ARBA00012513"/>
    </source>
</evidence>
<dbReference type="GO" id="GO:0004674">
    <property type="term" value="F:protein serine/threonine kinase activity"/>
    <property type="evidence" value="ECO:0007669"/>
    <property type="project" value="UniProtKB-KW"/>
</dbReference>
<evidence type="ECO:0000256" key="4">
    <source>
        <dbReference type="ARBA" id="ARBA00022679"/>
    </source>
</evidence>
<dbReference type="Pfam" id="PF00069">
    <property type="entry name" value="Pkinase"/>
    <property type="match status" value="1"/>
</dbReference>
<keyword evidence="4" id="KW-0808">Transferase</keyword>
<dbReference type="PANTHER" id="PTHR44899:SF3">
    <property type="entry name" value="SERINE_THREONINE-PROTEIN KINASE NEK1"/>
    <property type="match status" value="1"/>
</dbReference>
<evidence type="ECO:0000259" key="10">
    <source>
        <dbReference type="PROSITE" id="PS50011"/>
    </source>
</evidence>
<keyword evidence="3" id="KW-0723">Serine/threonine-protein kinase</keyword>
<dbReference type="PANTHER" id="PTHR44899">
    <property type="entry name" value="CAMK FAMILY PROTEIN KINASE"/>
    <property type="match status" value="1"/>
</dbReference>
<proteinExistence type="inferred from homology"/>
<gene>
    <name evidence="11" type="primary">NEK1</name>
    <name evidence="11" type="ORF">GWK47_023454</name>
</gene>
<evidence type="ECO:0000256" key="6">
    <source>
        <dbReference type="ARBA" id="ARBA00022777"/>
    </source>
</evidence>
<evidence type="ECO:0000256" key="5">
    <source>
        <dbReference type="ARBA" id="ARBA00022741"/>
    </source>
</evidence>
<dbReference type="PROSITE" id="PS50011">
    <property type="entry name" value="PROTEIN_KINASE_DOM"/>
    <property type="match status" value="1"/>
</dbReference>
<evidence type="ECO:0000256" key="9">
    <source>
        <dbReference type="ARBA" id="ARBA00048679"/>
    </source>
</evidence>
<comment type="catalytic activity">
    <reaction evidence="8">
        <text>L-threonyl-[protein] + ATP = O-phospho-L-threonyl-[protein] + ADP + H(+)</text>
        <dbReference type="Rhea" id="RHEA:46608"/>
        <dbReference type="Rhea" id="RHEA-COMP:11060"/>
        <dbReference type="Rhea" id="RHEA-COMP:11605"/>
        <dbReference type="ChEBI" id="CHEBI:15378"/>
        <dbReference type="ChEBI" id="CHEBI:30013"/>
        <dbReference type="ChEBI" id="CHEBI:30616"/>
        <dbReference type="ChEBI" id="CHEBI:61977"/>
        <dbReference type="ChEBI" id="CHEBI:456216"/>
        <dbReference type="EC" id="2.7.11.1"/>
    </reaction>
</comment>
<dbReference type="SMART" id="SM00220">
    <property type="entry name" value="S_TKc"/>
    <property type="match status" value="1"/>
</dbReference>
<keyword evidence="12" id="KW-1185">Reference proteome</keyword>
<name>A0A8J5CEK2_CHIOP</name>
<sequence>MTEYCENGDLQMQIRHIKKNGKKIEENTILRWCRQVTDALKYLHQQQIIHRDVKPNNIFLTEKNVAKLGDLGMASVISEDALPMTRAGTEGYMSPEVCNEEPYDTSTDMWSLGCCLYELAALRQGHPYTQVRNKGYEGKKRWKEI</sequence>
<evidence type="ECO:0000256" key="8">
    <source>
        <dbReference type="ARBA" id="ARBA00047899"/>
    </source>
</evidence>
<evidence type="ECO:0000256" key="1">
    <source>
        <dbReference type="ARBA" id="ARBA00010886"/>
    </source>
</evidence>
<evidence type="ECO:0000256" key="3">
    <source>
        <dbReference type="ARBA" id="ARBA00022527"/>
    </source>
</evidence>